<keyword evidence="4 5" id="KW-0067">ATP-binding</keyword>
<dbReference type="PANTHER" id="PTHR43201">
    <property type="entry name" value="ACYL-COA SYNTHETASE"/>
    <property type="match status" value="1"/>
</dbReference>
<dbReference type="GO" id="GO:0031956">
    <property type="term" value="F:medium-chain fatty acid-CoA ligase activity"/>
    <property type="evidence" value="ECO:0007669"/>
    <property type="project" value="TreeGrafter"/>
</dbReference>
<comment type="similarity">
    <text evidence="5">Belongs to the ATP-dependent AMP-binding enzyme family. MenE subfamily.</text>
</comment>
<evidence type="ECO:0000259" key="7">
    <source>
        <dbReference type="Pfam" id="PF13193"/>
    </source>
</evidence>
<dbReference type="InterPro" id="IPR020845">
    <property type="entry name" value="AMP-binding_CS"/>
</dbReference>
<dbReference type="Proteomes" id="UP000192477">
    <property type="component" value="Unassembled WGS sequence"/>
</dbReference>
<dbReference type="Gene3D" id="3.30.300.30">
    <property type="match status" value="1"/>
</dbReference>
<dbReference type="OrthoDB" id="9762242at2"/>
<dbReference type="PANTHER" id="PTHR43201:SF32">
    <property type="entry name" value="2-SUCCINYLBENZOATE--COA LIGASE, CHLOROPLASTIC_PEROXISOMAL"/>
    <property type="match status" value="1"/>
</dbReference>
<dbReference type="NCBIfam" id="TIGR01923">
    <property type="entry name" value="menE"/>
    <property type="match status" value="1"/>
</dbReference>
<evidence type="ECO:0000256" key="3">
    <source>
        <dbReference type="ARBA" id="ARBA00022741"/>
    </source>
</evidence>
<dbReference type="InterPro" id="IPR000873">
    <property type="entry name" value="AMP-dep_synth/lig_dom"/>
</dbReference>
<dbReference type="EMBL" id="MJEA01000001">
    <property type="protein sequence ID" value="OQO71469.1"/>
    <property type="molecule type" value="Genomic_DNA"/>
</dbReference>
<comment type="catalytic activity">
    <reaction evidence="5">
        <text>2-succinylbenzoate + ATP + CoA = 2-succinylbenzoyl-CoA + AMP + diphosphate</text>
        <dbReference type="Rhea" id="RHEA:17009"/>
        <dbReference type="ChEBI" id="CHEBI:18325"/>
        <dbReference type="ChEBI" id="CHEBI:30616"/>
        <dbReference type="ChEBI" id="CHEBI:33019"/>
        <dbReference type="ChEBI" id="CHEBI:57287"/>
        <dbReference type="ChEBI" id="CHEBI:57364"/>
        <dbReference type="ChEBI" id="CHEBI:456215"/>
        <dbReference type="EC" id="6.2.1.26"/>
    </reaction>
</comment>
<evidence type="ECO:0000256" key="2">
    <source>
        <dbReference type="ARBA" id="ARBA00022598"/>
    </source>
</evidence>
<keyword evidence="3 5" id="KW-0547">Nucleotide-binding</keyword>
<proteinExistence type="inferred from homology"/>
<dbReference type="UniPathway" id="UPA01057">
    <property type="reaction ID" value="UER00166"/>
</dbReference>
<dbReference type="InterPro" id="IPR010192">
    <property type="entry name" value="MenE"/>
</dbReference>
<sequence length="509" mass="58457">MHLKKNENLILINSQNFRNKQPKSWLQRQALLHPNHLAFTSNNCQFTFSELNHYIQKYASFFQEEMKKQNKEYKRVAILSNNHPKMYFTILALWELGIEVQLLNTRLTKEELMYQLKDANTHLLITELYEKTEIRTTLLSFPKSEELKNIMEGHFIDLGYQDERIASIMYTSGTTGKPKGVPQTFANHKASSLATQKSMNINSGESWLCCVPLYHISGLSILLRSLVLGIGVHLCENFDPKKVNQFILKRKVNYLSLVTKMLRELIAYVPINGYPEHFKQILLGGGPVELSLLETCKKNNLSVMFSYGMTETCAQVVAGQDKLSAEKKGTVGKPLFHVQLKIKEASQPYEAGEILLKGPSIVTRYLNDREKACWDDDGWFSTGDWGYLDRDGDLFILSRMSERIISGGENIYPSEIETAFLKSKKVAEAIVVGKKDAIWGQRPVAYIKLQKMSTLTHMEIQELLQFLAPYKHPDEIFIVHEIPKTASGKTLKRLFLTEERVNYIDYQLR</sequence>
<dbReference type="HAMAP" id="MF_00731">
    <property type="entry name" value="MenE"/>
    <property type="match status" value="1"/>
</dbReference>
<comment type="caution">
    <text evidence="8">The sequence shown here is derived from an EMBL/GenBank/DDBJ whole genome shotgun (WGS) entry which is preliminary data.</text>
</comment>
<dbReference type="UniPathway" id="UPA00079"/>
<dbReference type="SUPFAM" id="SSF56801">
    <property type="entry name" value="Acetyl-CoA synthetase-like"/>
    <property type="match status" value="1"/>
</dbReference>
<keyword evidence="1 5" id="KW-0474">Menaquinone biosynthesis</keyword>
<organism evidence="8 9">
    <name type="scientific">Enterococcus villorum</name>
    <dbReference type="NCBI Taxonomy" id="112904"/>
    <lineage>
        <taxon>Bacteria</taxon>
        <taxon>Bacillati</taxon>
        <taxon>Bacillota</taxon>
        <taxon>Bacilli</taxon>
        <taxon>Lactobacillales</taxon>
        <taxon>Enterococcaceae</taxon>
        <taxon>Enterococcus</taxon>
    </lineage>
</organism>
<dbReference type="AlphaFoldDB" id="A0A1V8YFS5"/>
<evidence type="ECO:0000256" key="1">
    <source>
        <dbReference type="ARBA" id="ARBA00022428"/>
    </source>
</evidence>
<comment type="pathway">
    <text evidence="5">Quinol/quinone metabolism; menaquinone biosynthesis.</text>
</comment>
<gene>
    <name evidence="5" type="primary">menE</name>
    <name evidence="8" type="ORF">BH747_01145</name>
</gene>
<dbReference type="GO" id="GO:0009234">
    <property type="term" value="P:menaquinone biosynthetic process"/>
    <property type="evidence" value="ECO:0007669"/>
    <property type="project" value="UniProtKB-UniRule"/>
</dbReference>
<comment type="function">
    <text evidence="5">Converts 2-succinylbenzoate (OSB) to 2-succinylbenzoyl-CoA (OSB-CoA).</text>
</comment>
<dbReference type="GO" id="GO:0008756">
    <property type="term" value="F:o-succinylbenzoate-CoA ligase activity"/>
    <property type="evidence" value="ECO:0007669"/>
    <property type="project" value="UniProtKB-UniRule"/>
</dbReference>
<dbReference type="STRING" id="112904.BH747_01145"/>
<keyword evidence="2 5" id="KW-0436">Ligase</keyword>
<evidence type="ECO:0000313" key="8">
    <source>
        <dbReference type="EMBL" id="OQO71469.1"/>
    </source>
</evidence>
<protein>
    <recommendedName>
        <fullName evidence="5">2-succinylbenzoate--CoA ligase</fullName>
        <ecNumber evidence="5">6.2.1.26</ecNumber>
    </recommendedName>
    <alternativeName>
        <fullName evidence="5">o-succinylbenzoyl-CoA synthetase</fullName>
        <shortName evidence="5">OSB-CoA synthetase</shortName>
    </alternativeName>
</protein>
<dbReference type="PROSITE" id="PS00455">
    <property type="entry name" value="AMP_BINDING"/>
    <property type="match status" value="1"/>
</dbReference>
<feature type="domain" description="AMP-binding enzyme C-terminal" evidence="7">
    <location>
        <begin position="415"/>
        <end position="489"/>
    </location>
</feature>
<evidence type="ECO:0000256" key="5">
    <source>
        <dbReference type="HAMAP-Rule" id="MF_00731"/>
    </source>
</evidence>
<reference evidence="8 9" key="1">
    <citation type="journal article" date="2017" name="BMC Microbiol.">
        <title>Comparative genomics of Enterococcus spp. isolated from bovine feces.</title>
        <authorList>
            <person name="Beukers A.G."/>
            <person name="Zaheer R."/>
            <person name="Goji N."/>
            <person name="Amoako K.K."/>
            <person name="Chaves A.V."/>
            <person name="Ward M.P."/>
            <person name="McAllister T.A."/>
        </authorList>
    </citation>
    <scope>NUCLEOTIDE SEQUENCE [LARGE SCALE GENOMIC DNA]</scope>
    <source>
        <strain evidence="8 9">F1129D 143</strain>
    </source>
</reference>
<name>A0A1V8YFS5_9ENTE</name>
<dbReference type="Gene3D" id="3.40.50.12780">
    <property type="entry name" value="N-terminal domain of ligase-like"/>
    <property type="match status" value="1"/>
</dbReference>
<dbReference type="InterPro" id="IPR045851">
    <property type="entry name" value="AMP-bd_C_sf"/>
</dbReference>
<evidence type="ECO:0000259" key="6">
    <source>
        <dbReference type="Pfam" id="PF00501"/>
    </source>
</evidence>
<accession>A0A1V8YFS5</accession>
<feature type="domain" description="AMP-dependent synthetase/ligase" evidence="6">
    <location>
        <begin position="26"/>
        <end position="366"/>
    </location>
</feature>
<comment type="pathway">
    <text evidence="5">Quinol/quinone metabolism; 1,4-dihydroxy-2-naphthoate biosynthesis; 1,4-dihydroxy-2-naphthoate from chorismate: step 5/7.</text>
</comment>
<dbReference type="EC" id="6.2.1.26" evidence="5"/>
<dbReference type="InterPro" id="IPR042099">
    <property type="entry name" value="ANL_N_sf"/>
</dbReference>
<dbReference type="InterPro" id="IPR025110">
    <property type="entry name" value="AMP-bd_C"/>
</dbReference>
<dbReference type="Pfam" id="PF00501">
    <property type="entry name" value="AMP-binding"/>
    <property type="match status" value="1"/>
</dbReference>
<dbReference type="RefSeq" id="WP_081181619.1">
    <property type="nucleotide sequence ID" value="NZ_MJEA01000001.1"/>
</dbReference>
<evidence type="ECO:0000256" key="4">
    <source>
        <dbReference type="ARBA" id="ARBA00022840"/>
    </source>
</evidence>
<dbReference type="Pfam" id="PF13193">
    <property type="entry name" value="AMP-binding_C"/>
    <property type="match status" value="1"/>
</dbReference>
<dbReference type="GO" id="GO:0005524">
    <property type="term" value="F:ATP binding"/>
    <property type="evidence" value="ECO:0007669"/>
    <property type="project" value="UniProtKB-KW"/>
</dbReference>
<dbReference type="GO" id="GO:0006631">
    <property type="term" value="P:fatty acid metabolic process"/>
    <property type="evidence" value="ECO:0007669"/>
    <property type="project" value="TreeGrafter"/>
</dbReference>
<evidence type="ECO:0000313" key="9">
    <source>
        <dbReference type="Proteomes" id="UP000192477"/>
    </source>
</evidence>